<dbReference type="InterPro" id="IPR032808">
    <property type="entry name" value="DoxX"/>
</dbReference>
<feature type="transmembrane region" description="Helical" evidence="7">
    <location>
        <begin position="69"/>
        <end position="97"/>
    </location>
</feature>
<evidence type="ECO:0000256" key="3">
    <source>
        <dbReference type="ARBA" id="ARBA00022475"/>
    </source>
</evidence>
<keyword evidence="4 7" id="KW-0812">Transmembrane</keyword>
<dbReference type="STRING" id="1798338.A3J56_00820"/>
<dbReference type="AlphaFoldDB" id="A0A1F5WG09"/>
<protein>
    <recommendedName>
        <fullName evidence="10">DoxX family protein</fullName>
    </recommendedName>
</protein>
<evidence type="ECO:0000256" key="2">
    <source>
        <dbReference type="ARBA" id="ARBA00006679"/>
    </source>
</evidence>
<evidence type="ECO:0000256" key="5">
    <source>
        <dbReference type="ARBA" id="ARBA00022989"/>
    </source>
</evidence>
<dbReference type="PANTHER" id="PTHR33452:SF1">
    <property type="entry name" value="INNER MEMBRANE PROTEIN YPHA-RELATED"/>
    <property type="match status" value="1"/>
</dbReference>
<evidence type="ECO:0000313" key="8">
    <source>
        <dbReference type="EMBL" id="OGF74545.1"/>
    </source>
</evidence>
<dbReference type="Pfam" id="PF07681">
    <property type="entry name" value="DoxX"/>
    <property type="match status" value="1"/>
</dbReference>
<comment type="similarity">
    <text evidence="2">Belongs to the DoxX family.</text>
</comment>
<reference evidence="8 9" key="1">
    <citation type="journal article" date="2016" name="Nat. Commun.">
        <title>Thousands of microbial genomes shed light on interconnected biogeochemical processes in an aquifer system.</title>
        <authorList>
            <person name="Anantharaman K."/>
            <person name="Brown C.T."/>
            <person name="Hug L.A."/>
            <person name="Sharon I."/>
            <person name="Castelle C.J."/>
            <person name="Probst A.J."/>
            <person name="Thomas B.C."/>
            <person name="Singh A."/>
            <person name="Wilkins M.J."/>
            <person name="Karaoz U."/>
            <person name="Brodie E.L."/>
            <person name="Williams K.H."/>
            <person name="Hubbard S.S."/>
            <person name="Banfield J.F."/>
        </authorList>
    </citation>
    <scope>NUCLEOTIDE SEQUENCE [LARGE SCALE GENOMIC DNA]</scope>
</reference>
<comment type="caution">
    <text evidence="8">The sequence shown here is derived from an EMBL/GenBank/DDBJ whole genome shotgun (WGS) entry which is preliminary data.</text>
</comment>
<keyword evidence="6 7" id="KW-0472">Membrane</keyword>
<evidence type="ECO:0008006" key="10">
    <source>
        <dbReference type="Google" id="ProtNLM"/>
    </source>
</evidence>
<keyword evidence="3" id="KW-1003">Cell membrane</keyword>
<name>A0A1F5WG09_9BACT</name>
<dbReference type="GO" id="GO:0005886">
    <property type="term" value="C:plasma membrane"/>
    <property type="evidence" value="ECO:0007669"/>
    <property type="project" value="UniProtKB-SubCell"/>
</dbReference>
<evidence type="ECO:0000256" key="7">
    <source>
        <dbReference type="SAM" id="Phobius"/>
    </source>
</evidence>
<evidence type="ECO:0000256" key="4">
    <source>
        <dbReference type="ARBA" id="ARBA00022692"/>
    </source>
</evidence>
<dbReference type="PANTHER" id="PTHR33452">
    <property type="entry name" value="OXIDOREDUCTASE CATD-RELATED"/>
    <property type="match status" value="1"/>
</dbReference>
<comment type="subcellular location">
    <subcellularLocation>
        <location evidence="1">Cell membrane</location>
        <topology evidence="1">Multi-pass membrane protein</topology>
    </subcellularLocation>
</comment>
<evidence type="ECO:0000256" key="1">
    <source>
        <dbReference type="ARBA" id="ARBA00004651"/>
    </source>
</evidence>
<evidence type="ECO:0000256" key="6">
    <source>
        <dbReference type="ARBA" id="ARBA00023136"/>
    </source>
</evidence>
<sequence length="143" mass="15260">MYDYASYGPLLLRLALAAVFIVHGYPKLFAKTMPDGSHHGGITATAGFFESLGIRPAKFWAVVVGVVEFFGGIFLVFGFLVQAVALFLAINMAVAIWKVKFKTGFVGGPASPAGGWEFDFVLLVMALSLLLLGPGAYSLDLPL</sequence>
<dbReference type="InterPro" id="IPR051907">
    <property type="entry name" value="DoxX-like_oxidoreductase"/>
</dbReference>
<proteinExistence type="inferred from homology"/>
<evidence type="ECO:0000313" key="9">
    <source>
        <dbReference type="Proteomes" id="UP000178406"/>
    </source>
</evidence>
<dbReference type="Proteomes" id="UP000178406">
    <property type="component" value="Unassembled WGS sequence"/>
</dbReference>
<accession>A0A1F5WG09</accession>
<feature type="transmembrane region" description="Helical" evidence="7">
    <location>
        <begin position="118"/>
        <end position="137"/>
    </location>
</feature>
<keyword evidence="5 7" id="KW-1133">Transmembrane helix</keyword>
<dbReference type="EMBL" id="MFHQ01000017">
    <property type="protein sequence ID" value="OGF74545.1"/>
    <property type="molecule type" value="Genomic_DNA"/>
</dbReference>
<organism evidence="8 9">
    <name type="scientific">Candidatus Giovannonibacteria bacterium RIFCSPHIGHO2_02_FULL_46_20</name>
    <dbReference type="NCBI Taxonomy" id="1798338"/>
    <lineage>
        <taxon>Bacteria</taxon>
        <taxon>Candidatus Giovannoniibacteriota</taxon>
    </lineage>
</organism>
<gene>
    <name evidence="8" type="ORF">A3J56_00820</name>
</gene>